<feature type="compositionally biased region" description="Polar residues" evidence="1">
    <location>
        <begin position="312"/>
        <end position="329"/>
    </location>
</feature>
<feature type="compositionally biased region" description="Basic residues" evidence="1">
    <location>
        <begin position="438"/>
        <end position="452"/>
    </location>
</feature>
<evidence type="ECO:0000256" key="1">
    <source>
        <dbReference type="SAM" id="MobiDB-lite"/>
    </source>
</evidence>
<feature type="region of interest" description="Disordered" evidence="1">
    <location>
        <begin position="527"/>
        <end position="553"/>
    </location>
</feature>
<protein>
    <submittedName>
        <fullName evidence="2">Uncharacterized protein</fullName>
    </submittedName>
</protein>
<reference evidence="3" key="1">
    <citation type="submission" date="2013-03" db="EMBL/GenBank/DDBJ databases">
        <title>The Genome Sequence of Anopheles dirus WRAIR2.</title>
        <authorList>
            <consortium name="The Broad Institute Genomics Platform"/>
            <person name="Neafsey D.E."/>
            <person name="Walton C."/>
            <person name="Walker B."/>
            <person name="Young S.K."/>
            <person name="Zeng Q."/>
            <person name="Gargeya S."/>
            <person name="Fitzgerald M."/>
            <person name="Haas B."/>
            <person name="Abouelleil A."/>
            <person name="Allen A.W."/>
            <person name="Alvarado L."/>
            <person name="Arachchi H.M."/>
            <person name="Berlin A.M."/>
            <person name="Chapman S.B."/>
            <person name="Gainer-Dewar J."/>
            <person name="Goldberg J."/>
            <person name="Griggs A."/>
            <person name="Gujja S."/>
            <person name="Hansen M."/>
            <person name="Howarth C."/>
            <person name="Imamovic A."/>
            <person name="Ireland A."/>
            <person name="Larimer J."/>
            <person name="McCowan C."/>
            <person name="Murphy C."/>
            <person name="Pearson M."/>
            <person name="Poon T.W."/>
            <person name="Priest M."/>
            <person name="Roberts A."/>
            <person name="Saif S."/>
            <person name="Shea T."/>
            <person name="Sisk P."/>
            <person name="Sykes S."/>
            <person name="Wortman J."/>
            <person name="Nusbaum C."/>
            <person name="Birren B."/>
        </authorList>
    </citation>
    <scope>NUCLEOTIDE SEQUENCE [LARGE SCALE GENOMIC DNA]</scope>
    <source>
        <strain evidence="3">WRAIR2</strain>
    </source>
</reference>
<feature type="compositionally biased region" description="Basic and acidic residues" evidence="1">
    <location>
        <begin position="197"/>
        <end position="213"/>
    </location>
</feature>
<feature type="region of interest" description="Disordered" evidence="1">
    <location>
        <begin position="306"/>
        <end position="339"/>
    </location>
</feature>
<sequence>MPPTIGNIAAGAGGNSTQSSHITTRTTRRSSAASRYANSAPSIATRNSQGGIARKGDNRVNIPEDYELLKCSVVVDDVLRQNAVSNNANGGKSRRTTAAKEVLPAPEPHSYVTRRTKPREKAKPNGETQRHTISVVEEDHHSIINLDDSNETSSSIRATRSTQSISVIPHVPRTQRQTQNKTRADDVTLKPTDATIPEERLTRRNSSRADEGSKNMTSSRVASKRKPDIAEPALPIETGMSPPKKMVLESSTVTVADQTIMPAAHPVWCNLDNSTFRVLVVSIKRIAPALTEAALNRLKHPDIKQEARISQHAASETSTRASTDLSRPTRSLVEPRSTIPKPQIVVTSSIVEAPESPTAVPTRTVLEQNESKSSNHLTVPSASKSRLNTFKKPLPVNKPTLPPQLPILIEEENEENDKDVYEFLSSSQTSDTNSSVKPAHKPKPKKKAKAKPSKASNPFGKCKPKQLSRLIKKIGGGPVKQPATVDYVVNLKLPKTPPVATGPIVPEFTLDEPPIANPLVERLKTQPARSRLLSTSTPASKPLSAGNLDLFPLSPRTQPASPWRLQDDKIVPRTNGAHRTREMLPSYESFSNENHNISEIPRSPAYVTERDNTKQPPALPEETSSDIISEHDLREFEQMYSALKATSEMSEKLISAMRKCKSKAATPQQLQDRRRYKANMQQACLKLKKWYDRSMQSFTHSMRIIGNIQRAAACPSPLSHDQQRAVENFNLSTDRFRTMLDDMQSAMNDSDLENRPPPMAVASAVKAKNATTTAQDVVMLPERGPIAQRNPLMPLNFMPLPQRDSPLMSPLAKDLTSDGKEKTPLAAKSFRRGELQYDKENESFITTREVQTRADASDNITDGNSVVVILDETADNATEIGHKDNPGAEVSTGEIQHNSKNASKENYFGFVDDEDNDDDAVESSLPQVTLPMPLNISNETLQHRLKNMNKLLPRRPIFRQQPIQSRSSGPTRFPPVKAARVFSSPSQRPKTLREFVASTPRLAPPPVSSSSTTAQAVPAFTKTRSAAAIEAPDVSAIEPNIEPESAAENNAPDVVLFDTPEQPSWLNNSAHQRTYTRVPRLRRKKINVYLANLGLDDDDDDDSDVSDDPQDLISSDSEAEGATKGKKNKKKNQKRKKGRKPPPVPVEQVNVIGDDGPA</sequence>
<reference evidence="2" key="2">
    <citation type="submission" date="2020-05" db="UniProtKB">
        <authorList>
            <consortium name="EnsemblMetazoa"/>
        </authorList>
    </citation>
    <scope>IDENTIFICATION</scope>
    <source>
        <strain evidence="2">WRAIR2</strain>
    </source>
</reference>
<evidence type="ECO:0000313" key="3">
    <source>
        <dbReference type="Proteomes" id="UP000075884"/>
    </source>
</evidence>
<name>A0A182ND27_9DIPT</name>
<dbReference type="EnsemblMetazoa" id="ADIR005541-RA">
    <property type="protein sequence ID" value="ADIR005541-PA"/>
    <property type="gene ID" value="ADIR005541"/>
</dbReference>
<feature type="region of interest" description="Disordered" evidence="1">
    <location>
        <begin position="963"/>
        <end position="989"/>
    </location>
</feature>
<feature type="compositionally biased region" description="Low complexity" evidence="1">
    <location>
        <begin position="425"/>
        <end position="437"/>
    </location>
</feature>
<organism evidence="2 3">
    <name type="scientific">Anopheles dirus</name>
    <dbReference type="NCBI Taxonomy" id="7168"/>
    <lineage>
        <taxon>Eukaryota</taxon>
        <taxon>Metazoa</taxon>
        <taxon>Ecdysozoa</taxon>
        <taxon>Arthropoda</taxon>
        <taxon>Hexapoda</taxon>
        <taxon>Insecta</taxon>
        <taxon>Pterygota</taxon>
        <taxon>Neoptera</taxon>
        <taxon>Endopterygota</taxon>
        <taxon>Diptera</taxon>
        <taxon>Nematocera</taxon>
        <taxon>Culicoidea</taxon>
        <taxon>Culicidae</taxon>
        <taxon>Anophelinae</taxon>
        <taxon>Anopheles</taxon>
    </lineage>
</organism>
<feature type="compositionally biased region" description="Polar residues" evidence="1">
    <location>
        <begin position="359"/>
        <end position="388"/>
    </location>
</feature>
<feature type="compositionally biased region" description="Basic residues" evidence="1">
    <location>
        <begin position="1124"/>
        <end position="1140"/>
    </location>
</feature>
<accession>A0A182ND27</accession>
<feature type="compositionally biased region" description="Polar residues" evidence="1">
    <location>
        <begin position="151"/>
        <end position="166"/>
    </location>
</feature>
<feature type="compositionally biased region" description="Polar residues" evidence="1">
    <location>
        <begin position="588"/>
        <end position="597"/>
    </location>
</feature>
<feature type="region of interest" description="Disordered" evidence="1">
    <location>
        <begin position="354"/>
        <end position="404"/>
    </location>
</feature>
<evidence type="ECO:0000313" key="2">
    <source>
        <dbReference type="EnsemblMetazoa" id="ADIR005541-PA"/>
    </source>
</evidence>
<feature type="region of interest" description="Disordered" evidence="1">
    <location>
        <begin position="1"/>
        <end position="58"/>
    </location>
</feature>
<feature type="compositionally biased region" description="Basic and acidic residues" evidence="1">
    <location>
        <begin position="119"/>
        <end position="130"/>
    </location>
</feature>
<dbReference type="Proteomes" id="UP000075884">
    <property type="component" value="Unassembled WGS sequence"/>
</dbReference>
<feature type="compositionally biased region" description="Acidic residues" evidence="1">
    <location>
        <begin position="1095"/>
        <end position="1110"/>
    </location>
</feature>
<feature type="region of interest" description="Disordered" evidence="1">
    <location>
        <begin position="586"/>
        <end position="624"/>
    </location>
</feature>
<proteinExistence type="predicted"/>
<feature type="region of interest" description="Disordered" evidence="1">
    <location>
        <begin position="1094"/>
        <end position="1158"/>
    </location>
</feature>
<feature type="compositionally biased region" description="Low complexity" evidence="1">
    <location>
        <begin position="1"/>
        <end position="42"/>
    </location>
</feature>
<keyword evidence="3" id="KW-1185">Reference proteome</keyword>
<dbReference type="AlphaFoldDB" id="A0A182ND27"/>
<dbReference type="VEuPathDB" id="VectorBase:ADIR005541"/>
<feature type="region of interest" description="Disordered" evidence="1">
    <location>
        <begin position="114"/>
        <end position="243"/>
    </location>
</feature>
<feature type="region of interest" description="Disordered" evidence="1">
    <location>
        <begin position="425"/>
        <end position="462"/>
    </location>
</feature>